<dbReference type="EMBL" id="VCGU01000008">
    <property type="protein sequence ID" value="TRY71625.1"/>
    <property type="molecule type" value="Genomic_DNA"/>
</dbReference>
<organism evidence="15 16">
    <name type="scientific">Tigriopus californicus</name>
    <name type="common">Marine copepod</name>
    <dbReference type="NCBI Taxonomy" id="6832"/>
    <lineage>
        <taxon>Eukaryota</taxon>
        <taxon>Metazoa</taxon>
        <taxon>Ecdysozoa</taxon>
        <taxon>Arthropoda</taxon>
        <taxon>Crustacea</taxon>
        <taxon>Multicrustacea</taxon>
        <taxon>Hexanauplia</taxon>
        <taxon>Copepoda</taxon>
        <taxon>Harpacticoida</taxon>
        <taxon>Harpacticidae</taxon>
        <taxon>Tigriopus</taxon>
    </lineage>
</organism>
<dbReference type="OrthoDB" id="5818798at2759"/>
<keyword evidence="16" id="KW-1185">Reference proteome</keyword>
<keyword evidence="7" id="KW-0999">Mitochondrion inner membrane</keyword>
<name>A0A553P1Q9_TIGCA</name>
<proteinExistence type="inferred from homology"/>
<keyword evidence="5" id="KW-0679">Respiratory chain</keyword>
<dbReference type="Pfam" id="PF07225">
    <property type="entry name" value="NDUF_B4"/>
    <property type="match status" value="1"/>
</dbReference>
<keyword evidence="4" id="KW-0813">Transport</keyword>
<evidence type="ECO:0000313" key="16">
    <source>
        <dbReference type="Proteomes" id="UP000318571"/>
    </source>
</evidence>
<comment type="caution">
    <text evidence="15">The sequence shown here is derived from an EMBL/GenBank/DDBJ whole genome shotgun (WGS) entry which is preliminary data.</text>
</comment>
<reference evidence="15 16" key="1">
    <citation type="journal article" date="2018" name="Nat. Ecol. Evol.">
        <title>Genomic signatures of mitonuclear coevolution across populations of Tigriopus californicus.</title>
        <authorList>
            <person name="Barreto F.S."/>
            <person name="Watson E.T."/>
            <person name="Lima T.G."/>
            <person name="Willett C.S."/>
            <person name="Edmands S."/>
            <person name="Li W."/>
            <person name="Burton R.S."/>
        </authorList>
    </citation>
    <scope>NUCLEOTIDE SEQUENCE [LARGE SCALE GENOMIC DNA]</scope>
    <source>
        <strain evidence="15 16">San Diego</strain>
    </source>
</reference>
<evidence type="ECO:0000256" key="11">
    <source>
        <dbReference type="ARBA" id="ARBA00023136"/>
    </source>
</evidence>
<evidence type="ECO:0000256" key="9">
    <source>
        <dbReference type="ARBA" id="ARBA00022989"/>
    </source>
</evidence>
<evidence type="ECO:0000256" key="3">
    <source>
        <dbReference type="ARBA" id="ARBA00018681"/>
    </source>
</evidence>
<evidence type="ECO:0000256" key="12">
    <source>
        <dbReference type="ARBA" id="ARBA00030212"/>
    </source>
</evidence>
<evidence type="ECO:0000256" key="2">
    <source>
        <dbReference type="ARBA" id="ARBA00007260"/>
    </source>
</evidence>
<accession>A0A553P1Q9</accession>
<keyword evidence="9 14" id="KW-1133">Transmembrane helix</keyword>
<dbReference type="InterPro" id="IPR009866">
    <property type="entry name" value="NADH_UbQ_OxRdtase_NDUFB4_su"/>
</dbReference>
<sequence>MADELNRFSGGTPAFEAHLEKKREALRRALRAEYLRKNFKPVDQSKFHGHLFDSAFYRWQAMQATRGQYMYPTMAGFARVAAIVIVPGCFFTYFLIKSRRDRHARFRSGVVAYDDEERLRFQRNL</sequence>
<evidence type="ECO:0000256" key="7">
    <source>
        <dbReference type="ARBA" id="ARBA00022792"/>
    </source>
</evidence>
<evidence type="ECO:0000256" key="4">
    <source>
        <dbReference type="ARBA" id="ARBA00022448"/>
    </source>
</evidence>
<evidence type="ECO:0000256" key="14">
    <source>
        <dbReference type="SAM" id="Phobius"/>
    </source>
</evidence>
<evidence type="ECO:0000256" key="5">
    <source>
        <dbReference type="ARBA" id="ARBA00022660"/>
    </source>
</evidence>
<keyword evidence="11 14" id="KW-0472">Membrane</keyword>
<keyword evidence="8" id="KW-0249">Electron transport</keyword>
<keyword evidence="10" id="KW-0496">Mitochondrion</keyword>
<dbReference type="Proteomes" id="UP000318571">
    <property type="component" value="Chromosome 7"/>
</dbReference>
<evidence type="ECO:0000313" key="15">
    <source>
        <dbReference type="EMBL" id="TRY71625.1"/>
    </source>
</evidence>
<protein>
    <recommendedName>
        <fullName evidence="3">NADH dehydrogenase [ubiquinone] 1 beta subcomplex subunit 4</fullName>
    </recommendedName>
    <alternativeName>
        <fullName evidence="12">Complex I-B15</fullName>
    </alternativeName>
    <alternativeName>
        <fullName evidence="13">NADH-ubiquinone oxidoreductase B15 subunit</fullName>
    </alternativeName>
</protein>
<evidence type="ECO:0000256" key="10">
    <source>
        <dbReference type="ARBA" id="ARBA00023128"/>
    </source>
</evidence>
<comment type="subcellular location">
    <subcellularLocation>
        <location evidence="1">Mitochondrion inner membrane</location>
        <topology evidence="1">Single-pass membrane protein</topology>
    </subcellularLocation>
</comment>
<evidence type="ECO:0000256" key="8">
    <source>
        <dbReference type="ARBA" id="ARBA00022982"/>
    </source>
</evidence>
<evidence type="ECO:0000256" key="6">
    <source>
        <dbReference type="ARBA" id="ARBA00022692"/>
    </source>
</evidence>
<dbReference type="GO" id="GO:0005743">
    <property type="term" value="C:mitochondrial inner membrane"/>
    <property type="evidence" value="ECO:0007669"/>
    <property type="project" value="UniProtKB-SubCell"/>
</dbReference>
<gene>
    <name evidence="15" type="ORF">TCAL_16164</name>
</gene>
<dbReference type="AlphaFoldDB" id="A0A553P1Q9"/>
<comment type="similarity">
    <text evidence="2">Belongs to the complex I NDUFB4 subunit family.</text>
</comment>
<keyword evidence="6 14" id="KW-0812">Transmembrane</keyword>
<evidence type="ECO:0000256" key="1">
    <source>
        <dbReference type="ARBA" id="ARBA00004434"/>
    </source>
</evidence>
<evidence type="ECO:0000256" key="13">
    <source>
        <dbReference type="ARBA" id="ARBA00030987"/>
    </source>
</evidence>
<feature type="transmembrane region" description="Helical" evidence="14">
    <location>
        <begin position="76"/>
        <end position="96"/>
    </location>
</feature>